<dbReference type="EMBL" id="CAJZBQ010000020">
    <property type="protein sequence ID" value="CAG9318279.1"/>
    <property type="molecule type" value="Genomic_DNA"/>
</dbReference>
<protein>
    <recommendedName>
        <fullName evidence="2">Guanylate-binding protein N-terminal domain-containing protein</fullName>
    </recommendedName>
</protein>
<proteinExistence type="predicted"/>
<keyword evidence="4" id="KW-1185">Reference proteome</keyword>
<sequence length="852" mass="98860">MDLGRPLKLVDIAGPGEMEITTEGISFLQTLTKEIGVICIVGQPSTGKSTLGNKIIGRNDGFETFHDQSSHTQGIWLWSEPLKAAYKDESGLDKEIDLIIMDCQAFTGKLNDNFCLDLEILALASLLSSQLVLCAGKLINEQLWKELGFLSELSNVIQIKKHEDSKLVLSHYLPDLTWVISGQEITESTSNYLEKALEKSAEDPVGIKAIKSNIKRFFTKRACFNFPSLQFESNPNFKESLNSLIDYIKQSTRTKKINGKSIDGAILSNMAQAYVHRFHKQAPAVIYSAFERSVAAEARRNKEKLFIRYLDKIGLIESDLPCEEDNLWKEHQNTSKELLKEFDKTMMSVFVQEEVQEERISLIERIDTYYEELKSTNCKVSEAKCRDAFKSIFDPIRAEGIKFNEEDNTPNIGLVEQKFLAGINEYQAQAAGPMIESVFAEEISFIIPHMSSLLRQLQSHFDTDKEQLESEVKSLSRHRDEARAGEKRLRELLEETNRNYEKQIDQREKQIAELQASVNARVHSAENKSRLQAREIQGLKLELEQSQKEREMMIEAERDRYEKRIGDLESKLYKLQLENTKYEKTLDQLREEHEKTISDKNEQINDLSRRVKLMESQSESPSPRQDMSLLRTFREYLEDIFNKFSKEQSANAKYLGQLERVSSLQNEMNQVRLREQENKNKLIDDYEEKLRQLRLEKDSLGKEIISLNEKMKTQSQNTKDSTPVELEKLKKLYDEKEVLIKRVVEEKNEIALELLKREEQLNELYESVEAYKKQIEQFQIELDDRDNLLNRLKIENVEEKDDNDILISVIGSILEVQQRRKSSQLIHLGRIQNHDNRGKVMKLLKKYSIPFE</sequence>
<dbReference type="InterPro" id="IPR027417">
    <property type="entry name" value="P-loop_NTPase"/>
</dbReference>
<feature type="domain" description="Guanylate-binding protein N-terminal" evidence="2">
    <location>
        <begin position="17"/>
        <end position="242"/>
    </location>
</feature>
<dbReference type="SUPFAM" id="SSF52540">
    <property type="entry name" value="P-loop containing nucleoside triphosphate hydrolases"/>
    <property type="match status" value="1"/>
</dbReference>
<dbReference type="Gene3D" id="3.40.50.300">
    <property type="entry name" value="P-loop containing nucleotide triphosphate hydrolases"/>
    <property type="match status" value="1"/>
</dbReference>
<evidence type="ECO:0000256" key="1">
    <source>
        <dbReference type="SAM" id="Coils"/>
    </source>
</evidence>
<dbReference type="InterPro" id="IPR015894">
    <property type="entry name" value="Guanylate-bd_N"/>
</dbReference>
<dbReference type="GO" id="GO:0005525">
    <property type="term" value="F:GTP binding"/>
    <property type="evidence" value="ECO:0007669"/>
    <property type="project" value="InterPro"/>
</dbReference>
<keyword evidence="1" id="KW-0175">Coiled coil</keyword>
<organism evidence="3 4">
    <name type="scientific">Blepharisma stoltei</name>
    <dbReference type="NCBI Taxonomy" id="1481888"/>
    <lineage>
        <taxon>Eukaryota</taxon>
        <taxon>Sar</taxon>
        <taxon>Alveolata</taxon>
        <taxon>Ciliophora</taxon>
        <taxon>Postciliodesmatophora</taxon>
        <taxon>Heterotrichea</taxon>
        <taxon>Heterotrichida</taxon>
        <taxon>Blepharismidae</taxon>
        <taxon>Blepharisma</taxon>
    </lineage>
</organism>
<evidence type="ECO:0000259" key="2">
    <source>
        <dbReference type="Pfam" id="PF02263"/>
    </source>
</evidence>
<evidence type="ECO:0000313" key="4">
    <source>
        <dbReference type="Proteomes" id="UP001162131"/>
    </source>
</evidence>
<dbReference type="Pfam" id="PF02263">
    <property type="entry name" value="GBP"/>
    <property type="match status" value="1"/>
</dbReference>
<accession>A0AAU9IYN0</accession>
<feature type="coiled-coil region" evidence="1">
    <location>
        <begin position="465"/>
        <end position="617"/>
    </location>
</feature>
<gene>
    <name evidence="3" type="ORF">BSTOLATCC_MIC20755</name>
</gene>
<dbReference type="AlphaFoldDB" id="A0AAU9IYN0"/>
<feature type="coiled-coil region" evidence="1">
    <location>
        <begin position="661"/>
        <end position="795"/>
    </location>
</feature>
<evidence type="ECO:0000313" key="3">
    <source>
        <dbReference type="EMBL" id="CAG9318279.1"/>
    </source>
</evidence>
<dbReference type="PANTHER" id="PTHR10751">
    <property type="entry name" value="GUANYLATE BINDING PROTEIN"/>
    <property type="match status" value="1"/>
</dbReference>
<dbReference type="GO" id="GO:0003924">
    <property type="term" value="F:GTPase activity"/>
    <property type="evidence" value="ECO:0007669"/>
    <property type="project" value="InterPro"/>
</dbReference>
<dbReference type="Gene3D" id="1.20.1000.10">
    <property type="entry name" value="Guanylate-binding protein, C-terminal domain"/>
    <property type="match status" value="1"/>
</dbReference>
<name>A0AAU9IYN0_9CILI</name>
<reference evidence="3" key="1">
    <citation type="submission" date="2021-09" db="EMBL/GenBank/DDBJ databases">
        <authorList>
            <consortium name="AG Swart"/>
            <person name="Singh M."/>
            <person name="Singh A."/>
            <person name="Seah K."/>
            <person name="Emmerich C."/>
        </authorList>
    </citation>
    <scope>NUCLEOTIDE SEQUENCE</scope>
    <source>
        <strain evidence="3">ATCC30299</strain>
    </source>
</reference>
<comment type="caution">
    <text evidence="3">The sequence shown here is derived from an EMBL/GenBank/DDBJ whole genome shotgun (WGS) entry which is preliminary data.</text>
</comment>
<dbReference type="Proteomes" id="UP001162131">
    <property type="component" value="Unassembled WGS sequence"/>
</dbReference>